<keyword evidence="1" id="KW-0812">Transmembrane</keyword>
<evidence type="ECO:0000256" key="1">
    <source>
        <dbReference type="SAM" id="Phobius"/>
    </source>
</evidence>
<feature type="non-terminal residue" evidence="2">
    <location>
        <position position="231"/>
    </location>
</feature>
<evidence type="ECO:0000313" key="2">
    <source>
        <dbReference type="EMBL" id="MFA9480191.1"/>
    </source>
</evidence>
<keyword evidence="1" id="KW-1133">Transmembrane helix</keyword>
<accession>A0ABV4UBF4</accession>
<name>A0ABV4UBF4_9BACT</name>
<organism evidence="2 3">
    <name type="scientific">Natronomicrosphaera hydrolytica</name>
    <dbReference type="NCBI Taxonomy" id="3242702"/>
    <lineage>
        <taxon>Bacteria</taxon>
        <taxon>Pseudomonadati</taxon>
        <taxon>Planctomycetota</taxon>
        <taxon>Phycisphaerae</taxon>
        <taxon>Phycisphaerales</taxon>
        <taxon>Phycisphaeraceae</taxon>
        <taxon>Natronomicrosphaera</taxon>
    </lineage>
</organism>
<evidence type="ECO:0000313" key="3">
    <source>
        <dbReference type="Proteomes" id="UP001575105"/>
    </source>
</evidence>
<proteinExistence type="predicted"/>
<dbReference type="Proteomes" id="UP001575105">
    <property type="component" value="Unassembled WGS sequence"/>
</dbReference>
<dbReference type="EMBL" id="JBGUBD010000016">
    <property type="protein sequence ID" value="MFA9480191.1"/>
    <property type="molecule type" value="Genomic_DNA"/>
</dbReference>
<reference evidence="2 3" key="1">
    <citation type="submission" date="2024-08" db="EMBL/GenBank/DDBJ databases">
        <title>Whole-genome sequencing of halo(alkali)philic microorganisms from hypersaline lakes.</title>
        <authorList>
            <person name="Sorokin D.Y."/>
            <person name="Merkel A.Y."/>
            <person name="Messina E."/>
            <person name="Yakimov M."/>
        </authorList>
    </citation>
    <scope>NUCLEOTIDE SEQUENCE [LARGE SCALE GENOMIC DNA]</scope>
    <source>
        <strain evidence="2 3">AB-hyl4</strain>
    </source>
</reference>
<gene>
    <name evidence="2" type="ORF">ACERK3_18110</name>
</gene>
<dbReference type="RefSeq" id="WP_425347112.1">
    <property type="nucleotide sequence ID" value="NZ_JBGUBD010000016.1"/>
</dbReference>
<comment type="caution">
    <text evidence="2">The sequence shown here is derived from an EMBL/GenBank/DDBJ whole genome shotgun (WGS) entry which is preliminary data.</text>
</comment>
<keyword evidence="1" id="KW-0472">Membrane</keyword>
<protein>
    <submittedName>
        <fullName evidence="2">Uncharacterized protein</fullName>
    </submittedName>
</protein>
<sequence>MLRLRLAGIRQWVDYRGWRGCWMGLVVAVLTLAVSAQSMWAFDTNPVEARWTSGQGNWFIASHWSTGEVPDGTTAVEIGRDWEVLSVEIDQPGAIAYSLDLSDRLGGASIDIKEGGTLDVLAGGARIGQFVVGITELFANSRMSVAGTTEIGTYGHGTLILGEGSRFETNQPIILGVATESTGTIVIRGDTAGVIDAPAIQSGDGTATVDFNHTDLDYWFTHDGTADGDAV</sequence>
<feature type="transmembrane region" description="Helical" evidence="1">
    <location>
        <begin position="21"/>
        <end position="42"/>
    </location>
</feature>
<keyword evidence="3" id="KW-1185">Reference proteome</keyword>